<evidence type="ECO:0000313" key="3">
    <source>
        <dbReference type="EMBL" id="VAW18130.1"/>
    </source>
</evidence>
<organism evidence="3">
    <name type="scientific">hydrothermal vent metagenome</name>
    <dbReference type="NCBI Taxonomy" id="652676"/>
    <lineage>
        <taxon>unclassified sequences</taxon>
        <taxon>metagenomes</taxon>
        <taxon>ecological metagenomes</taxon>
    </lineage>
</organism>
<dbReference type="Pfam" id="PF09931">
    <property type="entry name" value="Phage_phiJL001_Gp84_N"/>
    <property type="match status" value="1"/>
</dbReference>
<dbReference type="Pfam" id="PF09356">
    <property type="entry name" value="Phage_BR0599"/>
    <property type="match status" value="1"/>
</dbReference>
<dbReference type="InterPro" id="IPR011928">
    <property type="entry name" value="Phage_phiJL001_Gp84"/>
</dbReference>
<dbReference type="AlphaFoldDB" id="A0A3B0TNA1"/>
<protein>
    <submittedName>
        <fullName evidence="3">Gene Transfer Agent FAD/FMN-containing dehydrogenase</fullName>
    </submittedName>
</protein>
<feature type="domain" description="Bacteriophage phiJL001 Gp84 C-terminal" evidence="2">
    <location>
        <begin position="195"/>
        <end position="276"/>
    </location>
</feature>
<name>A0A3B0TNA1_9ZZZZ</name>
<dbReference type="InterPro" id="IPR018964">
    <property type="entry name" value="Phage_phiJL001_Gp84_C"/>
</dbReference>
<proteinExistence type="predicted"/>
<gene>
    <name evidence="3" type="ORF">MNBD_ALPHA09-253</name>
</gene>
<dbReference type="NCBIfam" id="TIGR02218">
    <property type="entry name" value="phg_TIGR02218"/>
    <property type="match status" value="1"/>
</dbReference>
<evidence type="ECO:0000259" key="2">
    <source>
        <dbReference type="Pfam" id="PF09356"/>
    </source>
</evidence>
<reference evidence="3" key="1">
    <citation type="submission" date="2018-06" db="EMBL/GenBank/DDBJ databases">
        <authorList>
            <person name="Zhirakovskaya E."/>
        </authorList>
    </citation>
    <scope>NUCLEOTIDE SEQUENCE</scope>
</reference>
<accession>A0A3B0TNA1</accession>
<evidence type="ECO:0000256" key="1">
    <source>
        <dbReference type="SAM" id="MobiDB-lite"/>
    </source>
</evidence>
<sequence>MKSLVPALQAHLDGGATTLALCWRIERRDGVVLGFTEHDLDLEFDGVTHKAATGFSATEISQSLGLAVDNLEAAGALSSAAITETDLASGRYDDADVRIELVNWTDVGQRALIATGSLGDVTRTRDAFTAEIRSLAHRLQQRIGRAFQYYCDADLGDSRCAVAIAGPSYTGTGAVISLVSPRRTLVSGLGAFAAGWFAGGRLEFTSGNANGLAFEVRGHTVPSGVEIELWAEPAVTLGSGDTFTVTAGCDKSFTTCKAKFANGLNFRGFPHIPGNDHLQSYPNSGEARLDGGSLFE</sequence>
<dbReference type="EMBL" id="UOEM01000112">
    <property type="protein sequence ID" value="VAW18130.1"/>
    <property type="molecule type" value="Genomic_DNA"/>
</dbReference>
<feature type="region of interest" description="Disordered" evidence="1">
    <location>
        <begin position="277"/>
        <end position="296"/>
    </location>
</feature>